<dbReference type="AlphaFoldDB" id="A0AAP9DQY9"/>
<evidence type="ECO:0000313" key="3">
    <source>
        <dbReference type="Proteomes" id="UP000315377"/>
    </source>
</evidence>
<proteinExistence type="predicted"/>
<feature type="transmembrane region" description="Helical" evidence="1">
    <location>
        <begin position="22"/>
        <end position="42"/>
    </location>
</feature>
<name>A0AAP9DQY9_PANTH</name>
<organism evidence="2 3">
    <name type="scientific">Paenibacillus thiaminolyticus</name>
    <name type="common">Bacillus thiaminolyticus</name>
    <dbReference type="NCBI Taxonomy" id="49283"/>
    <lineage>
        <taxon>Bacteria</taxon>
        <taxon>Bacillati</taxon>
        <taxon>Bacillota</taxon>
        <taxon>Bacilli</taxon>
        <taxon>Bacillales</taxon>
        <taxon>Paenibacillaceae</taxon>
        <taxon>Paenibacillus</taxon>
    </lineage>
</organism>
<feature type="transmembrane region" description="Helical" evidence="1">
    <location>
        <begin position="54"/>
        <end position="72"/>
    </location>
</feature>
<gene>
    <name evidence="2" type="ORF">FLT43_00585</name>
</gene>
<evidence type="ECO:0000313" key="2">
    <source>
        <dbReference type="EMBL" id="QDM42168.1"/>
    </source>
</evidence>
<accession>A0AAP9DQY9</accession>
<evidence type="ECO:0000256" key="1">
    <source>
        <dbReference type="SAM" id="Phobius"/>
    </source>
</evidence>
<protein>
    <submittedName>
        <fullName evidence="2">Uncharacterized protein</fullName>
    </submittedName>
</protein>
<dbReference type="EMBL" id="CP041405">
    <property type="protein sequence ID" value="QDM42168.1"/>
    <property type="molecule type" value="Genomic_DNA"/>
</dbReference>
<sequence length="104" mass="12030">MCYNRIKHKEWRGVDSIITESLIITLSFLLFYALVIALGVHFLFRKNLILRNNIFLGIVTVAVLVSYYTTLFVDAENLIQSLLLTVILIGLTLQQIKLKKKLYK</sequence>
<feature type="transmembrane region" description="Helical" evidence="1">
    <location>
        <begin position="78"/>
        <end position="96"/>
    </location>
</feature>
<keyword evidence="1" id="KW-1133">Transmembrane helix</keyword>
<dbReference type="Proteomes" id="UP000315377">
    <property type="component" value="Chromosome"/>
</dbReference>
<keyword evidence="1" id="KW-0812">Transmembrane</keyword>
<keyword evidence="1" id="KW-0472">Membrane</keyword>
<reference evidence="2 3" key="1">
    <citation type="submission" date="2019-07" db="EMBL/GenBank/DDBJ databases">
        <title>Paenibacillus thiaminolyticus NRRL B-4156.</title>
        <authorList>
            <person name="Hehnly C."/>
            <person name="Zhang L."/>
        </authorList>
    </citation>
    <scope>NUCLEOTIDE SEQUENCE [LARGE SCALE GENOMIC DNA]</scope>
    <source>
        <strain evidence="2 3">NRRL B-4156</strain>
    </source>
</reference>